<evidence type="ECO:0000256" key="6">
    <source>
        <dbReference type="ARBA" id="ARBA00023157"/>
    </source>
</evidence>
<keyword evidence="4 8" id="KW-0732">Signal</keyword>
<evidence type="ECO:0000256" key="2">
    <source>
        <dbReference type="ARBA" id="ARBA00022645"/>
    </source>
</evidence>
<dbReference type="EMBL" id="KP290877">
    <property type="protein sequence ID" value="AJD23204.1"/>
    <property type="molecule type" value="mRNA"/>
</dbReference>
<evidence type="ECO:0000256" key="5">
    <source>
        <dbReference type="ARBA" id="ARBA00022801"/>
    </source>
</evidence>
<evidence type="ECO:0000256" key="8">
    <source>
        <dbReference type="RuleBase" id="RU361156"/>
    </source>
</evidence>
<feature type="signal peptide" evidence="8">
    <location>
        <begin position="1"/>
        <end position="17"/>
    </location>
</feature>
<evidence type="ECO:0000256" key="7">
    <source>
        <dbReference type="ARBA" id="ARBA00023180"/>
    </source>
</evidence>
<dbReference type="GO" id="GO:0000324">
    <property type="term" value="C:fungal-type vacuole"/>
    <property type="evidence" value="ECO:0007669"/>
    <property type="project" value="TreeGrafter"/>
</dbReference>
<dbReference type="InterPro" id="IPR002925">
    <property type="entry name" value="Dienelactn_hydro"/>
</dbReference>
<evidence type="ECO:0000256" key="4">
    <source>
        <dbReference type="ARBA" id="ARBA00022729"/>
    </source>
</evidence>
<dbReference type="Pfam" id="PF00450">
    <property type="entry name" value="Peptidase_S10"/>
    <property type="match status" value="1"/>
</dbReference>
<dbReference type="PANTHER" id="PTHR11802:SF113">
    <property type="entry name" value="SERINE CARBOXYPEPTIDASE CTSA-4.1"/>
    <property type="match status" value="1"/>
</dbReference>
<dbReference type="GO" id="GO:0006508">
    <property type="term" value="P:proteolysis"/>
    <property type="evidence" value="ECO:0007669"/>
    <property type="project" value="UniProtKB-KW"/>
</dbReference>
<evidence type="ECO:0000256" key="3">
    <source>
        <dbReference type="ARBA" id="ARBA00022670"/>
    </source>
</evidence>
<dbReference type="InterPro" id="IPR001563">
    <property type="entry name" value="Peptidase_S10"/>
</dbReference>
<keyword evidence="3 8" id="KW-0645">Protease</keyword>
<comment type="similarity">
    <text evidence="1 8">Belongs to the peptidase S10 family.</text>
</comment>
<keyword evidence="5 8" id="KW-0378">Hydrolase</keyword>
<dbReference type="PRINTS" id="PR00724">
    <property type="entry name" value="CRBOXYPTASEC"/>
</dbReference>
<feature type="domain" description="Dienelactone hydrolase" evidence="9">
    <location>
        <begin position="516"/>
        <end position="725"/>
    </location>
</feature>
<dbReference type="GO" id="GO:0004185">
    <property type="term" value="F:serine-type carboxypeptidase activity"/>
    <property type="evidence" value="ECO:0007669"/>
    <property type="project" value="UniProtKB-UniRule"/>
</dbReference>
<dbReference type="Gene3D" id="1.10.287.410">
    <property type="match status" value="1"/>
</dbReference>
<reference evidence="10" key="1">
    <citation type="journal article" date="2015" name="Appl. Microbiol. Biotechnol.">
        <title>Genome and secretome analyses provide insights into keratin decomposition by novel proteases from the non-pathogenic fungus Onygena corvina.</title>
        <authorList>
            <person name="Huang Y."/>
            <person name="Busk P.K."/>
            <person name="Herbst F.A."/>
            <person name="Lange L."/>
        </authorList>
    </citation>
    <scope>NUCLEOTIDE SEQUENCE</scope>
    <source>
        <strain evidence="10">CBS 281.48</strain>
    </source>
</reference>
<keyword evidence="7" id="KW-0325">Glycoprotein</keyword>
<evidence type="ECO:0000256" key="1">
    <source>
        <dbReference type="ARBA" id="ARBA00009431"/>
    </source>
</evidence>
<name>A0A0B4VL33_9EURO</name>
<evidence type="ECO:0000259" key="9">
    <source>
        <dbReference type="Pfam" id="PF01738"/>
    </source>
</evidence>
<proteinExistence type="evidence at transcript level"/>
<accession>A0A0B4VL33</accession>
<organism evidence="10">
    <name type="scientific">Onygena corvina</name>
    <dbReference type="NCBI Taxonomy" id="180788"/>
    <lineage>
        <taxon>Eukaryota</taxon>
        <taxon>Fungi</taxon>
        <taxon>Dikarya</taxon>
        <taxon>Ascomycota</taxon>
        <taxon>Pezizomycotina</taxon>
        <taxon>Eurotiomycetes</taxon>
        <taxon>Eurotiomycetidae</taxon>
        <taxon>Onygenales</taxon>
        <taxon>Onygenaceae</taxon>
        <taxon>Onygena</taxon>
    </lineage>
</organism>
<dbReference type="InterPro" id="IPR029058">
    <property type="entry name" value="AB_hydrolase_fold"/>
</dbReference>
<dbReference type="EC" id="3.4.16.-" evidence="8"/>
<dbReference type="Pfam" id="PF01738">
    <property type="entry name" value="DLH"/>
    <property type="match status" value="1"/>
</dbReference>
<evidence type="ECO:0000313" key="10">
    <source>
        <dbReference type="EMBL" id="AJD23204.1"/>
    </source>
</evidence>
<keyword evidence="2 8" id="KW-0121">Carboxypeptidase</keyword>
<protein>
    <recommendedName>
        <fullName evidence="8">Carboxypeptidase</fullName>
        <ecNumber evidence="8">3.4.16.-</ecNumber>
    </recommendedName>
</protein>
<dbReference type="SUPFAM" id="SSF53474">
    <property type="entry name" value="alpha/beta-Hydrolases"/>
    <property type="match status" value="2"/>
</dbReference>
<dbReference type="AlphaFoldDB" id="A0A0B4VL33"/>
<keyword evidence="6" id="KW-1015">Disulfide bond</keyword>
<dbReference type="PROSITE" id="PS00131">
    <property type="entry name" value="CARBOXYPEPT_SER_SER"/>
    <property type="match status" value="1"/>
</dbReference>
<dbReference type="Gene3D" id="3.40.50.1820">
    <property type="entry name" value="alpha/beta hydrolase"/>
    <property type="match status" value="2"/>
</dbReference>
<dbReference type="InterPro" id="IPR018202">
    <property type="entry name" value="Ser_caboxypep_ser_AS"/>
</dbReference>
<feature type="chain" id="PRO_5006514148" description="Carboxypeptidase" evidence="8">
    <location>
        <begin position="18"/>
        <end position="726"/>
    </location>
</feature>
<dbReference type="PANTHER" id="PTHR11802">
    <property type="entry name" value="SERINE PROTEASE FAMILY S10 SERINE CARBOXYPEPTIDASE"/>
    <property type="match status" value="1"/>
</dbReference>
<sequence length="726" mass="80264">MKGLLSMLVVGAASVLAVPHQPGFFSEDLLDTKGKQLWKEIKAAIPGAKMTDFFNPPKAAERRPDSFWDHIVSGSEAKGAWVQNEGEEASDISDYGMRVKAVDPSKLNVDKVKQYSGYLDDNANNKHLFFWFFESRNDPANDPIVLWLNGGPGCSSMTGLFMELGPSRVDKSIKLVHNPHSWNSNASVIFLDQPVNVGFSYGSSGVYNTAAASKDVYAFLTMFFKQFPQYAKQDFHIAGESYAGHYIPVYAADILAQKSNINLKSVLIGNGLTDPYNQDPYYQPMGCGQGGYKAVLSKSVCDNMKRAIPTCQQRVKACYDNPKNIQACVNGASYCNGAFLTPYQQTGRNVYDVRAPCEDPQNLCYSIVGWISKYLNKPEVLEAIGTETKSFASCNYSVNGGFFNMGDWNQPYHRKVPEVLAKIPAVIYAGDADYICNWLGNHAWSDALQWPGQAQFKSKTLTEVKNSVNGKAMGQVKNHGGFAFFRLYGAGHLVPYDQPENSLDFFNRWVGAEIYFAYPKETNKKPGKAVLILSDVRGISVNSQLLADYIATCGYLVVIPDLFRGDKLLPDRSPDFDLYAWLAKHTTNEVDPMVASTIKMLREEHGISRIGGVGYCFGGKYLCRFMKDGNIDVGYTAHPSFVSREELSAIQGPLSIAAAEIDDILTTALRHESEEILAKVGQPYQITLYGGVSHGFAVRGDPSDSHAVNSKEQALTQALVWFGYYM</sequence>